<name>A0AAN9V5G4_9ORTH</name>
<evidence type="ECO:0000256" key="8">
    <source>
        <dbReference type="ARBA" id="ARBA00022777"/>
    </source>
</evidence>
<evidence type="ECO:0000256" key="28">
    <source>
        <dbReference type="ARBA" id="ARBA00048663"/>
    </source>
</evidence>
<dbReference type="PROSITE" id="PS50146">
    <property type="entry name" value="DAGK"/>
    <property type="match status" value="1"/>
</dbReference>
<evidence type="ECO:0000256" key="25">
    <source>
        <dbReference type="ARBA" id="ARBA00030553"/>
    </source>
</evidence>
<comment type="caution">
    <text evidence="31">The sequence shown here is derived from an EMBL/GenBank/DDBJ whole genome shotgun (WGS) entry which is preliminary data.</text>
</comment>
<keyword evidence="32" id="KW-1185">Reference proteome</keyword>
<evidence type="ECO:0000313" key="32">
    <source>
        <dbReference type="Proteomes" id="UP001378592"/>
    </source>
</evidence>
<evidence type="ECO:0000256" key="24">
    <source>
        <dbReference type="ARBA" id="ARBA00026142"/>
    </source>
</evidence>
<evidence type="ECO:0000256" key="21">
    <source>
        <dbReference type="ARBA" id="ARBA00025749"/>
    </source>
</evidence>
<dbReference type="InterPro" id="IPR045579">
    <property type="entry name" value="AGK_C"/>
</dbReference>
<dbReference type="GO" id="GO:0005743">
    <property type="term" value="C:mitochondrial inner membrane"/>
    <property type="evidence" value="ECO:0007669"/>
    <property type="project" value="UniProtKB-SubCell"/>
</dbReference>
<dbReference type="GO" id="GO:0047620">
    <property type="term" value="F:acylglycerol kinase activity"/>
    <property type="evidence" value="ECO:0007669"/>
    <property type="project" value="UniProtKB-EC"/>
</dbReference>
<keyword evidence="9" id="KW-0999">Mitochondrion inner membrane</keyword>
<dbReference type="Gene3D" id="3.40.50.10330">
    <property type="entry name" value="Probable inorganic polyphosphate/atp-NAD kinase, domain 1"/>
    <property type="match status" value="1"/>
</dbReference>
<comment type="catalytic activity">
    <reaction evidence="29">
        <text>N-(hexanoyl)sphing-4-enine + ATP = N-hexanoylsphing-4-enine 1-phosphate + ADP + H(+)</text>
        <dbReference type="Rhea" id="RHEA:43312"/>
        <dbReference type="ChEBI" id="CHEBI:15378"/>
        <dbReference type="ChEBI" id="CHEBI:30616"/>
        <dbReference type="ChEBI" id="CHEBI:63867"/>
        <dbReference type="ChEBI" id="CHEBI:82959"/>
        <dbReference type="ChEBI" id="CHEBI:456216"/>
    </reaction>
    <physiologicalReaction direction="left-to-right" evidence="29">
        <dbReference type="Rhea" id="RHEA:43313"/>
    </physiologicalReaction>
</comment>
<evidence type="ECO:0000256" key="18">
    <source>
        <dbReference type="ARBA" id="ARBA00024512"/>
    </source>
</evidence>
<evidence type="ECO:0000256" key="16">
    <source>
        <dbReference type="ARBA" id="ARBA00024483"/>
    </source>
</evidence>
<dbReference type="Pfam" id="PF00781">
    <property type="entry name" value="DAGK_cat"/>
    <property type="match status" value="1"/>
</dbReference>
<evidence type="ECO:0000256" key="22">
    <source>
        <dbReference type="ARBA" id="ARBA00026096"/>
    </source>
</evidence>
<evidence type="ECO:0000259" key="30">
    <source>
        <dbReference type="PROSITE" id="PS50146"/>
    </source>
</evidence>
<evidence type="ECO:0000313" key="31">
    <source>
        <dbReference type="EMBL" id="KAK7789978.1"/>
    </source>
</evidence>
<feature type="domain" description="DAGKc" evidence="30">
    <location>
        <begin position="61"/>
        <end position="207"/>
    </location>
</feature>
<comment type="catalytic activity">
    <reaction evidence="14">
        <text>1,2-di-(9Z-octadecenoyl)-sn-glycerol + ATP = 1,2-di-(9Z-octadecenoyl)-sn-glycero-3-phosphate + ADP + H(+)</text>
        <dbReference type="Rhea" id="RHEA:40327"/>
        <dbReference type="ChEBI" id="CHEBI:15378"/>
        <dbReference type="ChEBI" id="CHEBI:30616"/>
        <dbReference type="ChEBI" id="CHEBI:52333"/>
        <dbReference type="ChEBI" id="CHEBI:74546"/>
        <dbReference type="ChEBI" id="CHEBI:456216"/>
    </reaction>
    <physiologicalReaction direction="left-to-right" evidence="14">
        <dbReference type="Rhea" id="RHEA:40328"/>
    </physiologicalReaction>
</comment>
<comment type="catalytic activity">
    <reaction evidence="18">
        <text>a 1-acyl-sn-glycerol + ATP = a 1-acyl-sn-glycero-3-phosphate + ADP + H(+)</text>
        <dbReference type="Rhea" id="RHEA:33747"/>
        <dbReference type="ChEBI" id="CHEBI:15378"/>
        <dbReference type="ChEBI" id="CHEBI:30616"/>
        <dbReference type="ChEBI" id="CHEBI:57970"/>
        <dbReference type="ChEBI" id="CHEBI:64683"/>
        <dbReference type="ChEBI" id="CHEBI:456216"/>
    </reaction>
    <physiologicalReaction direction="left-to-right" evidence="18">
        <dbReference type="Rhea" id="RHEA:33748"/>
    </physiologicalReaction>
</comment>
<evidence type="ECO:0000256" key="23">
    <source>
        <dbReference type="ARBA" id="ARBA00026098"/>
    </source>
</evidence>
<dbReference type="PANTHER" id="PTHR12358:SF31">
    <property type="entry name" value="ACYLGLYCEROL KINASE, MITOCHONDRIAL"/>
    <property type="match status" value="1"/>
</dbReference>
<keyword evidence="8" id="KW-0418">Kinase</keyword>
<comment type="catalytic activity">
    <reaction evidence="17">
        <text>1-(9Z-octadecenoyl)-sn-glycerol + ATP = 1-(9Z-octadecenoyl)-sn-glycero-3-phosphate + ADP + H(+)</text>
        <dbReference type="Rhea" id="RHEA:41079"/>
        <dbReference type="ChEBI" id="CHEBI:15378"/>
        <dbReference type="ChEBI" id="CHEBI:30616"/>
        <dbReference type="ChEBI" id="CHEBI:74544"/>
        <dbReference type="ChEBI" id="CHEBI:75757"/>
        <dbReference type="ChEBI" id="CHEBI:456216"/>
    </reaction>
    <physiologicalReaction direction="left-to-right" evidence="17">
        <dbReference type="Rhea" id="RHEA:41080"/>
    </physiologicalReaction>
</comment>
<evidence type="ECO:0000256" key="7">
    <source>
        <dbReference type="ARBA" id="ARBA00022741"/>
    </source>
</evidence>
<comment type="catalytic activity">
    <reaction evidence="19">
        <text>2-(5Z,8Z,11Z,14Z-eicosatetraenoyl)-glycerol + ATP = 2-(5Z,8Z,11Z,14Z-eicosatetraenoyl)-sn-glycero-3-phosphate + ADP + H(+)</text>
        <dbReference type="Rhea" id="RHEA:43316"/>
        <dbReference type="ChEBI" id="CHEBI:15378"/>
        <dbReference type="ChEBI" id="CHEBI:30616"/>
        <dbReference type="ChEBI" id="CHEBI:52392"/>
        <dbReference type="ChEBI" id="CHEBI:78209"/>
        <dbReference type="ChEBI" id="CHEBI:456216"/>
    </reaction>
    <physiologicalReaction direction="left-to-right" evidence="19">
        <dbReference type="Rhea" id="RHEA:43317"/>
    </physiologicalReaction>
</comment>
<dbReference type="GO" id="GO:0005524">
    <property type="term" value="F:ATP binding"/>
    <property type="evidence" value="ECO:0007669"/>
    <property type="project" value="UniProtKB-KW"/>
</dbReference>
<gene>
    <name evidence="31" type="ORF">R5R35_009628</name>
</gene>
<comment type="catalytic activity">
    <reaction evidence="26">
        <text>a 2-acylglycerol + ATP = a 2-acyl-sn-glycerol 3-phosphate + ADP + H(+)</text>
        <dbReference type="Rhea" id="RHEA:39847"/>
        <dbReference type="ChEBI" id="CHEBI:15378"/>
        <dbReference type="ChEBI" id="CHEBI:17389"/>
        <dbReference type="ChEBI" id="CHEBI:30616"/>
        <dbReference type="ChEBI" id="CHEBI:64982"/>
        <dbReference type="ChEBI" id="CHEBI:456216"/>
    </reaction>
    <physiologicalReaction direction="left-to-right" evidence="26">
        <dbReference type="Rhea" id="RHEA:39848"/>
    </physiologicalReaction>
</comment>
<keyword evidence="12" id="KW-0496">Mitochondrion</keyword>
<evidence type="ECO:0000256" key="29">
    <source>
        <dbReference type="ARBA" id="ARBA00048876"/>
    </source>
</evidence>
<comment type="subcellular location">
    <subcellularLocation>
        <location evidence="3">Mitochondrion inner membrane</location>
        <topology evidence="3">Peripheral membrane protein</topology>
    </subcellularLocation>
    <subcellularLocation>
        <location evidence="2">Mitochondrion intermembrane space</location>
    </subcellularLocation>
</comment>
<comment type="cofactor">
    <cofactor evidence="1">
        <name>Mg(2+)</name>
        <dbReference type="ChEBI" id="CHEBI:18420"/>
    </cofactor>
</comment>
<dbReference type="EC" id="2.7.1.107" evidence="5"/>
<keyword evidence="13" id="KW-0472">Membrane</keyword>
<dbReference type="GO" id="GO:0004143">
    <property type="term" value="F:ATP-dependent diacylglycerol kinase activity"/>
    <property type="evidence" value="ECO:0007669"/>
    <property type="project" value="UniProtKB-EC"/>
</dbReference>
<dbReference type="GO" id="GO:0046513">
    <property type="term" value="P:ceramide biosynthetic process"/>
    <property type="evidence" value="ECO:0007669"/>
    <property type="project" value="TreeGrafter"/>
</dbReference>
<proteinExistence type="inferred from homology"/>
<keyword evidence="11" id="KW-0443">Lipid metabolism</keyword>
<evidence type="ECO:0000256" key="2">
    <source>
        <dbReference type="ARBA" id="ARBA00004569"/>
    </source>
</evidence>
<dbReference type="EMBL" id="JAZDUA010000679">
    <property type="protein sequence ID" value="KAK7789978.1"/>
    <property type="molecule type" value="Genomic_DNA"/>
</dbReference>
<comment type="similarity">
    <text evidence="21">Belongs to the AGK family.</text>
</comment>
<evidence type="ECO:0000256" key="15">
    <source>
        <dbReference type="ARBA" id="ARBA00023411"/>
    </source>
</evidence>
<evidence type="ECO:0000256" key="14">
    <source>
        <dbReference type="ARBA" id="ARBA00023371"/>
    </source>
</evidence>
<evidence type="ECO:0000256" key="11">
    <source>
        <dbReference type="ARBA" id="ARBA00023098"/>
    </source>
</evidence>
<evidence type="ECO:0000256" key="4">
    <source>
        <dbReference type="ARBA" id="ARBA00005175"/>
    </source>
</evidence>
<evidence type="ECO:0000256" key="12">
    <source>
        <dbReference type="ARBA" id="ARBA00023128"/>
    </source>
</evidence>
<dbReference type="Pfam" id="PF19712">
    <property type="entry name" value="AGK_C"/>
    <property type="match status" value="1"/>
</dbReference>
<evidence type="ECO:0000256" key="17">
    <source>
        <dbReference type="ARBA" id="ARBA00024505"/>
    </source>
</evidence>
<reference evidence="31 32" key="1">
    <citation type="submission" date="2024-03" db="EMBL/GenBank/DDBJ databases">
        <title>The genome assembly and annotation of the cricket Gryllus longicercus Weissman &amp; Gray.</title>
        <authorList>
            <person name="Szrajer S."/>
            <person name="Gray D."/>
            <person name="Ylla G."/>
        </authorList>
    </citation>
    <scope>NUCLEOTIDE SEQUENCE [LARGE SCALE GENOMIC DNA]</scope>
    <source>
        <strain evidence="31">DAG 2021-001</strain>
        <tissue evidence="31">Whole body minus gut</tissue>
    </source>
</reference>
<accession>A0AAN9V5G4</accession>
<dbReference type="InterPro" id="IPR001206">
    <property type="entry name" value="Diacylglycerol_kinase_cat_dom"/>
</dbReference>
<dbReference type="GO" id="GO:0046512">
    <property type="term" value="P:sphingosine biosynthetic process"/>
    <property type="evidence" value="ECO:0007669"/>
    <property type="project" value="TreeGrafter"/>
</dbReference>
<dbReference type="SUPFAM" id="SSF111331">
    <property type="entry name" value="NAD kinase/diacylglycerol kinase-like"/>
    <property type="match status" value="1"/>
</dbReference>
<keyword evidence="7" id="KW-0547">Nucleotide-binding</keyword>
<comment type="catalytic activity">
    <reaction evidence="27">
        <text>an N-acylsphing-4-enine + ATP = an N-acylsphing-4-enine 1-phosphate + ADP + H(+)</text>
        <dbReference type="Rhea" id="RHEA:17929"/>
        <dbReference type="ChEBI" id="CHEBI:15378"/>
        <dbReference type="ChEBI" id="CHEBI:30616"/>
        <dbReference type="ChEBI" id="CHEBI:52639"/>
        <dbReference type="ChEBI" id="CHEBI:57674"/>
        <dbReference type="ChEBI" id="CHEBI:456216"/>
        <dbReference type="EC" id="2.7.1.138"/>
    </reaction>
    <physiologicalReaction direction="left-to-right" evidence="27">
        <dbReference type="Rhea" id="RHEA:17930"/>
    </physiologicalReaction>
</comment>
<evidence type="ECO:0000256" key="19">
    <source>
        <dbReference type="ARBA" id="ARBA00024556"/>
    </source>
</evidence>
<dbReference type="AlphaFoldDB" id="A0AAN9V5G4"/>
<dbReference type="GO" id="GO:0001729">
    <property type="term" value="F:ceramide kinase activity"/>
    <property type="evidence" value="ECO:0007669"/>
    <property type="project" value="UniProtKB-EC"/>
</dbReference>
<evidence type="ECO:0000256" key="5">
    <source>
        <dbReference type="ARBA" id="ARBA00012133"/>
    </source>
</evidence>
<dbReference type="GO" id="GO:0005758">
    <property type="term" value="C:mitochondrial intermembrane space"/>
    <property type="evidence" value="ECO:0007669"/>
    <property type="project" value="UniProtKB-SubCell"/>
</dbReference>
<comment type="catalytic activity">
    <reaction evidence="16">
        <text>1-(5Z,8Z,11Z,14Z-eicosatetraenoyl)-sn-glycerol + ATP = 1-(5Z,8Z,11Z,14Z-eicosatetraenoyl)-sn-glycero-3-phosphate + ADP + H(+)</text>
        <dbReference type="Rhea" id="RHEA:43328"/>
        <dbReference type="ChEBI" id="CHEBI:15378"/>
        <dbReference type="ChEBI" id="CHEBI:30616"/>
        <dbReference type="ChEBI" id="CHEBI:34071"/>
        <dbReference type="ChEBI" id="CHEBI:74938"/>
        <dbReference type="ChEBI" id="CHEBI:456216"/>
    </reaction>
    <physiologicalReaction direction="left-to-right" evidence="16">
        <dbReference type="Rhea" id="RHEA:43329"/>
    </physiologicalReaction>
</comment>
<dbReference type="PANTHER" id="PTHR12358">
    <property type="entry name" value="SPHINGOSINE KINASE"/>
    <property type="match status" value="1"/>
</dbReference>
<evidence type="ECO:0000256" key="20">
    <source>
        <dbReference type="ARBA" id="ARBA00024636"/>
    </source>
</evidence>
<keyword evidence="6" id="KW-0808">Transferase</keyword>
<dbReference type="Proteomes" id="UP001378592">
    <property type="component" value="Unassembled WGS sequence"/>
</dbReference>
<comment type="catalytic activity">
    <reaction evidence="20">
        <text>1-hexadecanoyl-sn-glycerol + ATP = 1-hexadecanoyl-sn-glycero-3-phosphate + ADP + H(+)</text>
        <dbReference type="Rhea" id="RHEA:43308"/>
        <dbReference type="ChEBI" id="CHEBI:15378"/>
        <dbReference type="ChEBI" id="CHEBI:30616"/>
        <dbReference type="ChEBI" id="CHEBI:57518"/>
        <dbReference type="ChEBI" id="CHEBI:75542"/>
        <dbReference type="ChEBI" id="CHEBI:456216"/>
    </reaction>
    <physiologicalReaction direction="left-to-right" evidence="20">
        <dbReference type="Rhea" id="RHEA:43309"/>
    </physiologicalReaction>
</comment>
<protein>
    <recommendedName>
        <fullName evidence="24">Acylglycerol kinase, mitochondrial</fullName>
        <ecNumber evidence="5">2.7.1.107</ecNumber>
        <ecNumber evidence="22">2.7.1.138</ecNumber>
        <ecNumber evidence="23">2.7.1.94</ecNumber>
    </recommendedName>
    <alternativeName>
        <fullName evidence="25">Multiple substrate lipid kinase</fullName>
    </alternativeName>
</protein>
<evidence type="ECO:0000256" key="13">
    <source>
        <dbReference type="ARBA" id="ARBA00023136"/>
    </source>
</evidence>
<evidence type="ECO:0000256" key="27">
    <source>
        <dbReference type="ARBA" id="ARBA00048034"/>
    </source>
</evidence>
<evidence type="ECO:0000256" key="3">
    <source>
        <dbReference type="ARBA" id="ARBA00004637"/>
    </source>
</evidence>
<dbReference type="EC" id="2.7.1.138" evidence="22"/>
<evidence type="ECO:0000256" key="6">
    <source>
        <dbReference type="ARBA" id="ARBA00022679"/>
    </source>
</evidence>
<sequence>MAKLVSFVKTIRNNWKKSIFGCVVVTYGLNYAKGKYDCHVLMAEYCREALEYGNISSSGGSKIRNVTVFVNPAANKRKAKKNFDAYCAPLLHLAGLSVTVVLTKSQGEARTLAEHLDESVDAVIVAGGDGTLAETVTGLLRRETGRSPLSKRIPVGILPLGQINASANFLFSDSGKDIVKKMGEATMSIIQEVRKPVDVIRIEQLEKEREDQRPVYGVNGLRWGAVHDTYAKRDKYWYWGALREYMAFIFMGFKKDGKGVTWNCNADILYSLPCNGCSECYMSHEPTKRKTPTRWWQSFVPKQQSSDAQKIDYSKIKNEACSTLHELSISAVDMTLETSKAQDDGGDDLEAPYLKVSVGPSSISYLDFINRGWQFIKGDGAGNVNTFYVKDVKLQPTIENNLEGAEYWYYIDNDDYEVKPIYIKLLPKRLIMFCQRQVAKSVQPNVI</sequence>
<evidence type="ECO:0000256" key="9">
    <source>
        <dbReference type="ARBA" id="ARBA00022792"/>
    </source>
</evidence>
<dbReference type="SMART" id="SM00046">
    <property type="entry name" value="DAGKc"/>
    <property type="match status" value="1"/>
</dbReference>
<organism evidence="31 32">
    <name type="scientific">Gryllus longicercus</name>
    <dbReference type="NCBI Taxonomy" id="2509291"/>
    <lineage>
        <taxon>Eukaryota</taxon>
        <taxon>Metazoa</taxon>
        <taxon>Ecdysozoa</taxon>
        <taxon>Arthropoda</taxon>
        <taxon>Hexapoda</taxon>
        <taxon>Insecta</taxon>
        <taxon>Pterygota</taxon>
        <taxon>Neoptera</taxon>
        <taxon>Polyneoptera</taxon>
        <taxon>Orthoptera</taxon>
        <taxon>Ensifera</taxon>
        <taxon>Gryllidea</taxon>
        <taxon>Grylloidea</taxon>
        <taxon>Gryllidae</taxon>
        <taxon>Gryllinae</taxon>
        <taxon>Gryllus</taxon>
    </lineage>
</organism>
<dbReference type="InterPro" id="IPR050187">
    <property type="entry name" value="Lipid_Phosphate_FormReg"/>
</dbReference>
<comment type="catalytic activity">
    <reaction evidence="28">
        <text>a monoacylglycerol + ATP = a monoacyl-sn-glycero-3-phosphate + ADP + H(+)</text>
        <dbReference type="Rhea" id="RHEA:19293"/>
        <dbReference type="ChEBI" id="CHEBI:15378"/>
        <dbReference type="ChEBI" id="CHEBI:17408"/>
        <dbReference type="ChEBI" id="CHEBI:30616"/>
        <dbReference type="ChEBI" id="CHEBI:77589"/>
        <dbReference type="ChEBI" id="CHEBI:456216"/>
        <dbReference type="EC" id="2.7.1.94"/>
    </reaction>
    <physiologicalReaction direction="left-to-right" evidence="28">
        <dbReference type="Rhea" id="RHEA:19294"/>
    </physiologicalReaction>
</comment>
<dbReference type="EC" id="2.7.1.94" evidence="23"/>
<comment type="pathway">
    <text evidence="4">Lipid metabolism; glycerolipid metabolism.</text>
</comment>
<dbReference type="InterPro" id="IPR016064">
    <property type="entry name" value="NAD/diacylglycerol_kinase_sf"/>
</dbReference>
<evidence type="ECO:0000256" key="10">
    <source>
        <dbReference type="ARBA" id="ARBA00022840"/>
    </source>
</evidence>
<dbReference type="InterPro" id="IPR017438">
    <property type="entry name" value="ATP-NAD_kinase_N"/>
</dbReference>
<comment type="catalytic activity">
    <reaction evidence="15">
        <text>a 1,2-diacyl-sn-glycerol + ATP = a 1,2-diacyl-sn-glycero-3-phosphate + ADP + H(+)</text>
        <dbReference type="Rhea" id="RHEA:10272"/>
        <dbReference type="ChEBI" id="CHEBI:15378"/>
        <dbReference type="ChEBI" id="CHEBI:17815"/>
        <dbReference type="ChEBI" id="CHEBI:30616"/>
        <dbReference type="ChEBI" id="CHEBI:58608"/>
        <dbReference type="ChEBI" id="CHEBI:456216"/>
        <dbReference type="EC" id="2.7.1.107"/>
    </reaction>
    <physiologicalReaction direction="left-to-right" evidence="15">
        <dbReference type="Rhea" id="RHEA:10273"/>
    </physiologicalReaction>
</comment>
<evidence type="ECO:0000256" key="1">
    <source>
        <dbReference type="ARBA" id="ARBA00001946"/>
    </source>
</evidence>
<keyword evidence="10" id="KW-0067">ATP-binding</keyword>
<evidence type="ECO:0000256" key="26">
    <source>
        <dbReference type="ARBA" id="ARBA00044480"/>
    </source>
</evidence>